<sequence>MAEVKSFQVWYRRFRPSVSIARAEARDLAKLWGLPQLIDPLEWVVTELVANAIIHGQAMRGSHVAVTYHLDDTRLRVEVRDAATGVPTLTPPLLGDEDAGRGLHLVAALSDTWGVKRNVIGKTVWAHLAVTPEEPPDAR</sequence>
<reference evidence="3 5" key="1">
    <citation type="journal article" date="2023" name="Microb. Genom.">
        <title>Mesoterricola silvestris gen. nov., sp. nov., Mesoterricola sediminis sp. nov., Geothrix oryzae sp. nov., Geothrix edaphica sp. nov., Geothrix rubra sp. nov., and Geothrix limicola sp. nov., six novel members of Acidobacteriota isolated from soils.</title>
        <authorList>
            <person name="Weisberg A.J."/>
            <person name="Pearce E."/>
            <person name="Kramer C.G."/>
            <person name="Chang J.H."/>
            <person name="Clarke C.R."/>
        </authorList>
    </citation>
    <scope>NUCLEOTIDE SEQUENCE</scope>
    <source>
        <strain evidence="4 5">NB05-1H</strain>
        <strain evidence="3">NRRL_B-16521</strain>
    </source>
</reference>
<dbReference type="Pfam" id="PF13581">
    <property type="entry name" value="HATPase_c_2"/>
    <property type="match status" value="1"/>
</dbReference>
<dbReference type="PANTHER" id="PTHR35526">
    <property type="entry name" value="ANTI-SIGMA-F FACTOR RSBW-RELATED"/>
    <property type="match status" value="1"/>
</dbReference>
<dbReference type="CDD" id="cd16936">
    <property type="entry name" value="HATPase_RsbW-like"/>
    <property type="match status" value="1"/>
</dbReference>
<dbReference type="RefSeq" id="WP_063748052.1">
    <property type="nucleotide sequence ID" value="NZ_BCML01000149.1"/>
</dbReference>
<organism evidence="3 6">
    <name type="scientific">Streptomyces acidiscabies</name>
    <dbReference type="NCBI Taxonomy" id="42234"/>
    <lineage>
        <taxon>Bacteria</taxon>
        <taxon>Bacillati</taxon>
        <taxon>Actinomycetota</taxon>
        <taxon>Actinomycetes</taxon>
        <taxon>Kitasatosporales</taxon>
        <taxon>Streptomycetaceae</taxon>
        <taxon>Streptomyces</taxon>
    </lineage>
</organism>
<dbReference type="GO" id="GO:0004674">
    <property type="term" value="F:protein serine/threonine kinase activity"/>
    <property type="evidence" value="ECO:0007669"/>
    <property type="project" value="UniProtKB-KW"/>
</dbReference>
<accession>A0AAP6BF51</accession>
<evidence type="ECO:0000313" key="6">
    <source>
        <dbReference type="Proteomes" id="UP001282288"/>
    </source>
</evidence>
<feature type="domain" description="Histidine kinase/HSP90-like ATPase" evidence="2">
    <location>
        <begin position="18"/>
        <end position="126"/>
    </location>
</feature>
<evidence type="ECO:0000259" key="2">
    <source>
        <dbReference type="Pfam" id="PF13581"/>
    </source>
</evidence>
<gene>
    <name evidence="3" type="ORF">PV399_28405</name>
    <name evidence="4" type="ORF">PV666_25260</name>
</gene>
<dbReference type="PANTHER" id="PTHR35526:SF3">
    <property type="entry name" value="ANTI-SIGMA-F FACTOR RSBW"/>
    <property type="match status" value="1"/>
</dbReference>
<dbReference type="Proteomes" id="UP001272987">
    <property type="component" value="Unassembled WGS sequence"/>
</dbReference>
<dbReference type="InterPro" id="IPR003594">
    <property type="entry name" value="HATPase_dom"/>
</dbReference>
<keyword evidence="1" id="KW-0808">Transferase</keyword>
<keyword evidence="3" id="KW-0067">ATP-binding</keyword>
<comment type="caution">
    <text evidence="3">The sequence shown here is derived from an EMBL/GenBank/DDBJ whole genome shotgun (WGS) entry which is preliminary data.</text>
</comment>
<dbReference type="Proteomes" id="UP001282288">
    <property type="component" value="Unassembled WGS sequence"/>
</dbReference>
<dbReference type="InterPro" id="IPR050267">
    <property type="entry name" value="Anti-sigma-factor_SerPK"/>
</dbReference>
<dbReference type="SUPFAM" id="SSF55874">
    <property type="entry name" value="ATPase domain of HSP90 chaperone/DNA topoisomerase II/histidine kinase"/>
    <property type="match status" value="1"/>
</dbReference>
<dbReference type="GO" id="GO:0005524">
    <property type="term" value="F:ATP binding"/>
    <property type="evidence" value="ECO:0007669"/>
    <property type="project" value="UniProtKB-KW"/>
</dbReference>
<dbReference type="GeneID" id="69810765"/>
<keyword evidence="1" id="KW-0418">Kinase</keyword>
<evidence type="ECO:0000256" key="1">
    <source>
        <dbReference type="ARBA" id="ARBA00022527"/>
    </source>
</evidence>
<dbReference type="InterPro" id="IPR036890">
    <property type="entry name" value="HATPase_C_sf"/>
</dbReference>
<proteinExistence type="predicted"/>
<dbReference type="EMBL" id="JARAWC010000023">
    <property type="protein sequence ID" value="MDX2963614.1"/>
    <property type="molecule type" value="Genomic_DNA"/>
</dbReference>
<evidence type="ECO:0000313" key="5">
    <source>
        <dbReference type="Proteomes" id="UP001272987"/>
    </source>
</evidence>
<keyword evidence="3" id="KW-0547">Nucleotide-binding</keyword>
<name>A0AAP6BF51_9ACTN</name>
<evidence type="ECO:0000313" key="4">
    <source>
        <dbReference type="EMBL" id="MDX3021173.1"/>
    </source>
</evidence>
<dbReference type="Gene3D" id="3.30.565.10">
    <property type="entry name" value="Histidine kinase-like ATPase, C-terminal domain"/>
    <property type="match status" value="1"/>
</dbReference>
<evidence type="ECO:0000313" key="3">
    <source>
        <dbReference type="EMBL" id="MDX2963614.1"/>
    </source>
</evidence>
<keyword evidence="1" id="KW-0723">Serine/threonine-protein kinase</keyword>
<dbReference type="EMBL" id="JARAWP010000015">
    <property type="protein sequence ID" value="MDX3021173.1"/>
    <property type="molecule type" value="Genomic_DNA"/>
</dbReference>
<dbReference type="AlphaFoldDB" id="A0AAP6BF51"/>
<protein>
    <submittedName>
        <fullName evidence="3">ATP-binding protein</fullName>
    </submittedName>
</protein>
<keyword evidence="5" id="KW-1185">Reference proteome</keyword>